<evidence type="ECO:0000313" key="3">
    <source>
        <dbReference type="EMBL" id="KAG5931013.1"/>
    </source>
</evidence>
<reference evidence="3 4" key="1">
    <citation type="journal article" date="2020" name="bioRxiv">
        <title>Whole genome comparisons of ergot fungi reveals the divergence and evolution of species within the genus Claviceps are the result of varying mechanisms driving genome evolution and host range expansion.</title>
        <authorList>
            <person name="Wyka S.A."/>
            <person name="Mondo S.J."/>
            <person name="Liu M."/>
            <person name="Dettman J."/>
            <person name="Nalam V."/>
            <person name="Broders K.D."/>
        </authorList>
    </citation>
    <scope>NUCLEOTIDE SEQUENCE [LARGE SCALE GENOMIC DNA]</scope>
    <source>
        <strain evidence="3 4">CCC 1485</strain>
    </source>
</reference>
<feature type="compositionally biased region" description="Basic and acidic residues" evidence="1">
    <location>
        <begin position="7"/>
        <end position="30"/>
    </location>
</feature>
<feature type="region of interest" description="Disordered" evidence="1">
    <location>
        <begin position="1"/>
        <end position="30"/>
    </location>
</feature>
<organism evidence="3 4">
    <name type="scientific">Claviceps pazoutovae</name>
    <dbReference type="NCBI Taxonomy" id="1649127"/>
    <lineage>
        <taxon>Eukaryota</taxon>
        <taxon>Fungi</taxon>
        <taxon>Dikarya</taxon>
        <taxon>Ascomycota</taxon>
        <taxon>Pezizomycotina</taxon>
        <taxon>Sordariomycetes</taxon>
        <taxon>Hypocreomycetidae</taxon>
        <taxon>Hypocreales</taxon>
        <taxon>Clavicipitaceae</taxon>
        <taxon>Claviceps</taxon>
    </lineage>
</organism>
<evidence type="ECO:0000259" key="2">
    <source>
        <dbReference type="Pfam" id="PF08457"/>
    </source>
</evidence>
<proteinExistence type="predicted"/>
<sequence length="225" mass="25687">MQPDPRLAQDLKQQLHDSSLEEVSTKSDRKPSKIFHVSDDSLAEANGVYLTLRRSAMISAIDRWRKLMHERISNRTTRYALMVANEDTRSRASLHRADINEHIFKTDLSHPLIEIAIGAAAHDLSPDEHNAPLLRAARARQIFLASRILSRWADETAIRLERDAVARRHMVRFRCFNNWFQAPNSQMPRIRCLKALSAVQKLQRAVNGHAELLNLMASLTAASRI</sequence>
<dbReference type="InterPro" id="IPR013665">
    <property type="entry name" value="Sfi1_dom"/>
</dbReference>
<accession>A0A9P7M6N7</accession>
<keyword evidence="4" id="KW-1185">Reference proteome</keyword>
<dbReference type="OrthoDB" id="5215300at2759"/>
<feature type="non-terminal residue" evidence="3">
    <location>
        <position position="225"/>
    </location>
</feature>
<dbReference type="EMBL" id="SRPO01000646">
    <property type="protein sequence ID" value="KAG5931013.1"/>
    <property type="molecule type" value="Genomic_DNA"/>
</dbReference>
<gene>
    <name evidence="3" type="ORF">E4U60_006568</name>
</gene>
<evidence type="ECO:0000313" key="4">
    <source>
        <dbReference type="Proteomes" id="UP000706124"/>
    </source>
</evidence>
<dbReference type="Proteomes" id="UP000706124">
    <property type="component" value="Unassembled WGS sequence"/>
</dbReference>
<feature type="domain" description="Sfi1 spindle body" evidence="2">
    <location>
        <begin position="135"/>
        <end position="205"/>
    </location>
</feature>
<evidence type="ECO:0000256" key="1">
    <source>
        <dbReference type="SAM" id="MobiDB-lite"/>
    </source>
</evidence>
<protein>
    <recommendedName>
        <fullName evidence="2">Sfi1 spindle body domain-containing protein</fullName>
    </recommendedName>
</protein>
<name>A0A9P7M6N7_9HYPO</name>
<dbReference type="AlphaFoldDB" id="A0A9P7M6N7"/>
<comment type="caution">
    <text evidence="3">The sequence shown here is derived from an EMBL/GenBank/DDBJ whole genome shotgun (WGS) entry which is preliminary data.</text>
</comment>
<dbReference type="Pfam" id="PF08457">
    <property type="entry name" value="Sfi1"/>
    <property type="match status" value="1"/>
</dbReference>